<evidence type="ECO:0000313" key="2">
    <source>
        <dbReference type="Proteomes" id="UP001432322"/>
    </source>
</evidence>
<sequence length="78" mass="8963">TELAFNVFFSSSYNFYKSELKSFENVKAEGELWVVVKAGCRVDMGMNPTGYKEFINMDGKEQLQFKVTFLGRTKGFVK</sequence>
<reference evidence="1" key="1">
    <citation type="submission" date="2023-10" db="EMBL/GenBank/DDBJ databases">
        <title>Genome assembly of Pristionchus species.</title>
        <authorList>
            <person name="Yoshida K."/>
            <person name="Sommer R.J."/>
        </authorList>
    </citation>
    <scope>NUCLEOTIDE SEQUENCE</scope>
    <source>
        <strain evidence="1">RS5133</strain>
    </source>
</reference>
<dbReference type="EMBL" id="BTSY01000002">
    <property type="protein sequence ID" value="GMT13903.1"/>
    <property type="molecule type" value="Genomic_DNA"/>
</dbReference>
<evidence type="ECO:0000313" key="1">
    <source>
        <dbReference type="EMBL" id="GMT13903.1"/>
    </source>
</evidence>
<feature type="non-terminal residue" evidence="1">
    <location>
        <position position="78"/>
    </location>
</feature>
<dbReference type="Proteomes" id="UP001432322">
    <property type="component" value="Unassembled WGS sequence"/>
</dbReference>
<keyword evidence="2" id="KW-1185">Reference proteome</keyword>
<gene>
    <name evidence="1" type="ORF">PFISCL1PPCAC_5200</name>
</gene>
<proteinExistence type="predicted"/>
<protein>
    <recommendedName>
        <fullName evidence="3">Lipocalin/cytosolic fatty-acid binding domain-containing protein</fullName>
    </recommendedName>
</protein>
<dbReference type="AlphaFoldDB" id="A0AAV5V6K6"/>
<name>A0AAV5V6K6_9BILA</name>
<comment type="caution">
    <text evidence="1">The sequence shown here is derived from an EMBL/GenBank/DDBJ whole genome shotgun (WGS) entry which is preliminary data.</text>
</comment>
<accession>A0AAV5V6K6</accession>
<organism evidence="1 2">
    <name type="scientific">Pristionchus fissidentatus</name>
    <dbReference type="NCBI Taxonomy" id="1538716"/>
    <lineage>
        <taxon>Eukaryota</taxon>
        <taxon>Metazoa</taxon>
        <taxon>Ecdysozoa</taxon>
        <taxon>Nematoda</taxon>
        <taxon>Chromadorea</taxon>
        <taxon>Rhabditida</taxon>
        <taxon>Rhabditina</taxon>
        <taxon>Diplogasteromorpha</taxon>
        <taxon>Diplogasteroidea</taxon>
        <taxon>Neodiplogasteridae</taxon>
        <taxon>Pristionchus</taxon>
    </lineage>
</organism>
<evidence type="ECO:0008006" key="3">
    <source>
        <dbReference type="Google" id="ProtNLM"/>
    </source>
</evidence>
<feature type="non-terminal residue" evidence="1">
    <location>
        <position position="1"/>
    </location>
</feature>